<evidence type="ECO:0000256" key="1">
    <source>
        <dbReference type="SAM" id="Phobius"/>
    </source>
</evidence>
<feature type="transmembrane region" description="Helical" evidence="1">
    <location>
        <begin position="30"/>
        <end position="49"/>
    </location>
</feature>
<keyword evidence="1" id="KW-0812">Transmembrane</keyword>
<accession>A0A101MID8</accession>
<evidence type="ECO:0000313" key="2">
    <source>
        <dbReference type="EMBL" id="KUM61164.1"/>
    </source>
</evidence>
<organism evidence="2 3">
    <name type="scientific">Penicillium freii</name>
    <dbReference type="NCBI Taxonomy" id="48697"/>
    <lineage>
        <taxon>Eukaryota</taxon>
        <taxon>Fungi</taxon>
        <taxon>Dikarya</taxon>
        <taxon>Ascomycota</taxon>
        <taxon>Pezizomycotina</taxon>
        <taxon>Eurotiomycetes</taxon>
        <taxon>Eurotiomycetidae</taxon>
        <taxon>Eurotiales</taxon>
        <taxon>Aspergillaceae</taxon>
        <taxon>Penicillium</taxon>
    </lineage>
</organism>
<keyword evidence="1" id="KW-1133">Transmembrane helix</keyword>
<dbReference type="Proteomes" id="UP000055045">
    <property type="component" value="Unassembled WGS sequence"/>
</dbReference>
<proteinExistence type="predicted"/>
<keyword evidence="1" id="KW-0472">Membrane</keyword>
<sequence>MYVLAIPSILQHLSPNLCSLPLSLSLSPPLGFIVFLLSIFSLDSVLIFCRNILILKAFIPCYSYSICSIL</sequence>
<name>A0A101MID8_PENFR</name>
<keyword evidence="3" id="KW-1185">Reference proteome</keyword>
<evidence type="ECO:0000313" key="3">
    <source>
        <dbReference type="Proteomes" id="UP000055045"/>
    </source>
</evidence>
<dbReference type="EMBL" id="LLXE01000145">
    <property type="protein sequence ID" value="KUM61164.1"/>
    <property type="molecule type" value="Genomic_DNA"/>
</dbReference>
<gene>
    <name evidence="2" type="ORF">ACN42_g5943</name>
</gene>
<protein>
    <submittedName>
        <fullName evidence="2">Uncharacterized protein</fullName>
    </submittedName>
</protein>
<comment type="caution">
    <text evidence="2">The sequence shown here is derived from an EMBL/GenBank/DDBJ whole genome shotgun (WGS) entry which is preliminary data.</text>
</comment>
<reference evidence="2 3" key="1">
    <citation type="submission" date="2015-10" db="EMBL/GenBank/DDBJ databases">
        <title>Genome sequencing of Penicillium freii.</title>
        <authorList>
            <person name="Nguyen H.D."/>
            <person name="Visagie C.M."/>
            <person name="Seifert K.A."/>
        </authorList>
    </citation>
    <scope>NUCLEOTIDE SEQUENCE [LARGE SCALE GENOMIC DNA]</scope>
    <source>
        <strain evidence="2 3">DAOM 242723</strain>
    </source>
</reference>
<dbReference type="AlphaFoldDB" id="A0A101MID8"/>